<dbReference type="AlphaFoldDB" id="A0A7U4J8B9"/>
<dbReference type="Proteomes" id="UP000032300">
    <property type="component" value="Chromosome"/>
</dbReference>
<feature type="transmembrane region" description="Helical" evidence="1">
    <location>
        <begin position="155"/>
        <end position="180"/>
    </location>
</feature>
<organism evidence="2 3">
    <name type="scientific">Sphingomonas hengshuiensis</name>
    <dbReference type="NCBI Taxonomy" id="1609977"/>
    <lineage>
        <taxon>Bacteria</taxon>
        <taxon>Pseudomonadati</taxon>
        <taxon>Pseudomonadota</taxon>
        <taxon>Alphaproteobacteria</taxon>
        <taxon>Sphingomonadales</taxon>
        <taxon>Sphingomonadaceae</taxon>
        <taxon>Sphingomonas</taxon>
    </lineage>
</organism>
<reference evidence="2 3" key="2">
    <citation type="submission" date="2015-02" db="EMBL/GenBank/DDBJ databases">
        <title>The complete genome of Sphingomonas hengshuiensis sp. WHSC-8 isolated from soil of Hengshui Lake.</title>
        <authorList>
            <person name="Wei S."/>
            <person name="Guo J."/>
            <person name="Su C."/>
            <person name="Wu R."/>
            <person name="Zhang Z."/>
            <person name="Liang K."/>
            <person name="Li H."/>
            <person name="Wang T."/>
            <person name="Liu H."/>
            <person name="Zhang C."/>
            <person name="Li Z."/>
            <person name="Wang Q."/>
            <person name="Meng J."/>
        </authorList>
    </citation>
    <scope>NUCLEOTIDE SEQUENCE [LARGE SCALE GENOMIC DNA]</scope>
    <source>
        <strain evidence="2 3">WHSC-8</strain>
    </source>
</reference>
<reference evidence="2 3" key="1">
    <citation type="journal article" date="2015" name="Int. J. Syst. Evol. Microbiol.">
        <title>Sphingomonas hengshuiensis sp. nov., isolated from lake wetland.</title>
        <authorList>
            <person name="Wei S."/>
            <person name="Wang T."/>
            <person name="Liu H."/>
            <person name="Zhang C."/>
            <person name="Guo J."/>
            <person name="Wang Q."/>
            <person name="Liang K."/>
            <person name="Zhang Z."/>
        </authorList>
    </citation>
    <scope>NUCLEOTIDE SEQUENCE [LARGE SCALE GENOMIC DNA]</scope>
    <source>
        <strain evidence="2 3">WHSC-8</strain>
    </source>
</reference>
<feature type="transmembrane region" description="Helical" evidence="1">
    <location>
        <begin position="120"/>
        <end position="143"/>
    </location>
</feature>
<evidence type="ECO:0000256" key="1">
    <source>
        <dbReference type="SAM" id="Phobius"/>
    </source>
</evidence>
<accession>A0A7U4J8B9</accession>
<keyword evidence="3" id="KW-1185">Reference proteome</keyword>
<keyword evidence="1" id="KW-1133">Transmembrane helix</keyword>
<proteinExistence type="predicted"/>
<name>A0A7U4J8B9_9SPHN</name>
<dbReference type="OrthoDB" id="7561456at2"/>
<keyword evidence="1" id="KW-0812">Transmembrane</keyword>
<evidence type="ECO:0000313" key="2">
    <source>
        <dbReference type="EMBL" id="AJP72122.1"/>
    </source>
</evidence>
<dbReference type="RefSeq" id="WP_044332064.1">
    <property type="nucleotide sequence ID" value="NZ_CP010836.1"/>
</dbReference>
<dbReference type="EMBL" id="CP010836">
    <property type="protein sequence ID" value="AJP72122.1"/>
    <property type="molecule type" value="Genomic_DNA"/>
</dbReference>
<feature type="transmembrane region" description="Helical" evidence="1">
    <location>
        <begin position="64"/>
        <end position="82"/>
    </location>
</feature>
<keyword evidence="1" id="KW-0472">Membrane</keyword>
<gene>
    <name evidence="2" type="ORF">TS85_10495</name>
</gene>
<evidence type="ECO:0000313" key="3">
    <source>
        <dbReference type="Proteomes" id="UP000032300"/>
    </source>
</evidence>
<protein>
    <submittedName>
        <fullName evidence="2">Uncharacterized protein</fullName>
    </submittedName>
</protein>
<dbReference type="KEGG" id="sphi:TS85_10495"/>
<sequence>MTAAVARAVMALAARCLGPGRQQWALAMQAEFDAAVEDGKPLAFALGCLVAACREGLQQDEGQFVLAQYLLALALLLPMAALQVDQAVGFLLTPGAGLPYGMVANHAAQNPYLIWSQNSALPVLQLLWLSLGVAHLGLAWVLVEGDWTRVVKLGALIGAATITLSVFTGVLLLDMSLLIAHGPKRAIALAAILATARWHARLSHPTERLAR</sequence>